<reference evidence="2 3" key="1">
    <citation type="journal article" date="2021" name="ISME Commun">
        <title>Automated analysis of genomic sequences facilitates high-throughput and comprehensive description of bacteria.</title>
        <authorList>
            <person name="Hitch T.C.A."/>
        </authorList>
    </citation>
    <scope>NUCLEOTIDE SEQUENCE [LARGE SCALE GENOMIC DNA]</scope>
    <source>
        <strain evidence="2 3">Sanger_31</strain>
    </source>
</reference>
<evidence type="ECO:0000313" key="3">
    <source>
        <dbReference type="Proteomes" id="UP001208131"/>
    </source>
</evidence>
<name>A0AAE3IK83_9FIRM</name>
<dbReference type="EMBL" id="JAOQJZ010000015">
    <property type="protein sequence ID" value="MCU6706716.1"/>
    <property type="molecule type" value="Genomic_DNA"/>
</dbReference>
<protein>
    <submittedName>
        <fullName evidence="2">NYN domain-containing protein</fullName>
    </submittedName>
</protein>
<organism evidence="2 3">
    <name type="scientific">Hominimerdicola aceti</name>
    <dbReference type="NCBI Taxonomy" id="2981726"/>
    <lineage>
        <taxon>Bacteria</taxon>
        <taxon>Bacillati</taxon>
        <taxon>Bacillota</taxon>
        <taxon>Clostridia</taxon>
        <taxon>Eubacteriales</taxon>
        <taxon>Oscillospiraceae</taxon>
        <taxon>Hominimerdicola</taxon>
    </lineage>
</organism>
<comment type="caution">
    <text evidence="2">The sequence shown here is derived from an EMBL/GenBank/DDBJ whole genome shotgun (WGS) entry which is preliminary data.</text>
</comment>
<keyword evidence="3" id="KW-1185">Reference proteome</keyword>
<sequence length="442" mass="51911">MTVDTKEVVTTIAYMIGVRMSALTVSYGECSELIEKLQADKDATTIRYLCKLRTVLMQKFKKTDDLMRFQLKNLHNIEWYDKDNIKQLEKWGFTIIQANCRSEKYMQEFTRLINENIDKCSHLFYDWLNWEYIRDLFFVPKYNKNGVMKQEFTKYMANIEHYPFQMYIHWQPAEVGSIIYSDRKFLKIIYGQHNDSFTDYTKYRDADDETRNNIYNFIDSTEKTAIAVDCENSDPYKLYSVLKGLNQEELAKIEKITLYDDPNTTAGWDWLSKFTQIPVEHIEIDRVTDRKSLVDVRMTASVVTDFYRDGITSFIIVSSDSDFWGLIESLPKAKFLVMYEYEKCGTAIKNALAQHGIYYCAIDDFCTAGTEELKRAVLFAELEKHLPSLIGENPLELTHKIYEATKVTATMKEMENFCNRYVKTLRLKVNSEGKFVIEIQTI</sequence>
<gene>
    <name evidence="2" type="ORF">OCV57_12395</name>
</gene>
<evidence type="ECO:0000313" key="2">
    <source>
        <dbReference type="EMBL" id="MCU6706716.1"/>
    </source>
</evidence>
<feature type="domain" description="NYN" evidence="1">
    <location>
        <begin position="223"/>
        <end position="335"/>
    </location>
</feature>
<proteinExistence type="predicted"/>
<dbReference type="Proteomes" id="UP001208131">
    <property type="component" value="Unassembled WGS sequence"/>
</dbReference>
<accession>A0AAE3IK83</accession>
<dbReference type="Pfam" id="PF01936">
    <property type="entry name" value="NYN"/>
    <property type="match status" value="1"/>
</dbReference>
<dbReference type="AlphaFoldDB" id="A0AAE3IK83"/>
<dbReference type="RefSeq" id="WP_267301811.1">
    <property type="nucleotide sequence ID" value="NZ_JAOQJZ010000015.1"/>
</dbReference>
<dbReference type="InterPro" id="IPR021139">
    <property type="entry name" value="NYN"/>
</dbReference>
<evidence type="ECO:0000259" key="1">
    <source>
        <dbReference type="Pfam" id="PF01936"/>
    </source>
</evidence>
<dbReference type="Gene3D" id="3.40.50.1010">
    <property type="entry name" value="5'-nuclease"/>
    <property type="match status" value="1"/>
</dbReference>
<dbReference type="GO" id="GO:0004540">
    <property type="term" value="F:RNA nuclease activity"/>
    <property type="evidence" value="ECO:0007669"/>
    <property type="project" value="InterPro"/>
</dbReference>